<sequence>MKGTRSSLIIRFPEDGMGGRRKCFQVLNHENDHNGHIRIGELKRKLYNLIGLAYNHKELDFSLCMDGKCISMRNENEHLQLGEHETHVADLKIQLKGGGNNPSIQATSSRDVNSIQAKKVLIEQPVDRYISEEVRKRIVFDPEKDAPSTSCFRIPFHEYNGSKWQPVSYEKLHQSSNTVQELKIVTYNVWFDLLEREARMLEIVKICQSANADIICLQEVTRGSLEIITKQPWIRDNFYISDSLENGGATVSPYGVSIFVKKNLPVVKLFLNELPTRMFRSALSLELKVDDQILCFSTIHLESLDNQPLRAQQMYLISTFLKLYNTAFLCGDFNFDSEENYHKDITPLENENLENFYPDFIDIWKELKYPVHDMGKTFIGDHSRLDRMILKSSIFEPVDITMLGTTPFKEVNGRVIYPSDHNGLLTTLRPKK</sequence>
<dbReference type="Pfam" id="PF03372">
    <property type="entry name" value="Exo_endo_phos"/>
    <property type="match status" value="1"/>
</dbReference>
<dbReference type="InterPro" id="IPR005135">
    <property type="entry name" value="Endo/exonuclease/phosphatase"/>
</dbReference>
<dbReference type="PANTHER" id="PTHR15822">
    <property type="entry name" value="TRAF AND TNF RECEPTOR-ASSOCIATED PROTEIN"/>
    <property type="match status" value="1"/>
</dbReference>
<evidence type="ECO:0000256" key="3">
    <source>
        <dbReference type="ARBA" id="ARBA00004322"/>
    </source>
</evidence>
<gene>
    <name evidence="12" type="ORF">FDP41_003932</name>
</gene>
<dbReference type="VEuPathDB" id="AmoebaDB:NF0047170"/>
<comment type="cofactor">
    <cofactor evidence="2">
        <name>Mg(2+)</name>
        <dbReference type="ChEBI" id="CHEBI:18420"/>
    </cofactor>
</comment>
<evidence type="ECO:0000313" key="13">
    <source>
        <dbReference type="Proteomes" id="UP000444721"/>
    </source>
</evidence>
<proteinExistence type="predicted"/>
<dbReference type="GO" id="GO:0006302">
    <property type="term" value="P:double-strand break repair"/>
    <property type="evidence" value="ECO:0007669"/>
    <property type="project" value="TreeGrafter"/>
</dbReference>
<dbReference type="InterPro" id="IPR051547">
    <property type="entry name" value="TDP2-like"/>
</dbReference>
<evidence type="ECO:0000256" key="2">
    <source>
        <dbReference type="ARBA" id="ARBA00001946"/>
    </source>
</evidence>
<comment type="caution">
    <text evidence="12">The sequence shown here is derived from an EMBL/GenBank/DDBJ whole genome shotgun (WGS) entry which is preliminary data.</text>
</comment>
<accession>A0A6A5BWI0</accession>
<keyword evidence="9" id="KW-0234">DNA repair</keyword>
<dbReference type="VEuPathDB" id="AmoebaDB:FDP41_003932"/>
<dbReference type="GO" id="GO:0046872">
    <property type="term" value="F:metal ion binding"/>
    <property type="evidence" value="ECO:0007669"/>
    <property type="project" value="UniProtKB-KW"/>
</dbReference>
<reference evidence="12 13" key="1">
    <citation type="journal article" date="2019" name="Sci. Rep.">
        <title>Nanopore sequencing improves the draft genome of the human pathogenic amoeba Naegleria fowleri.</title>
        <authorList>
            <person name="Liechti N."/>
            <person name="Schurch N."/>
            <person name="Bruggmann R."/>
            <person name="Wittwer M."/>
        </authorList>
    </citation>
    <scope>NUCLEOTIDE SEQUENCE [LARGE SCALE GENOMIC DNA]</scope>
    <source>
        <strain evidence="12 13">ATCC 30894</strain>
    </source>
</reference>
<dbReference type="GeneID" id="68111150"/>
<dbReference type="AlphaFoldDB" id="A0A6A5BWI0"/>
<evidence type="ECO:0000256" key="7">
    <source>
        <dbReference type="ARBA" id="ARBA00022801"/>
    </source>
</evidence>
<keyword evidence="6" id="KW-0227">DNA damage</keyword>
<dbReference type="RefSeq" id="XP_044561992.1">
    <property type="nucleotide sequence ID" value="XM_044707291.1"/>
</dbReference>
<dbReference type="Proteomes" id="UP000444721">
    <property type="component" value="Unassembled WGS sequence"/>
</dbReference>
<dbReference type="OrthoDB" id="9975959at2759"/>
<dbReference type="GO" id="GO:0004518">
    <property type="term" value="F:nuclease activity"/>
    <property type="evidence" value="ECO:0007669"/>
    <property type="project" value="UniProtKB-KW"/>
</dbReference>
<dbReference type="EMBL" id="VFQX01000035">
    <property type="protein sequence ID" value="KAF0977279.1"/>
    <property type="molecule type" value="Genomic_DNA"/>
</dbReference>
<evidence type="ECO:0000256" key="8">
    <source>
        <dbReference type="ARBA" id="ARBA00022842"/>
    </source>
</evidence>
<dbReference type="VEuPathDB" id="AmoebaDB:NfTy_063240"/>
<feature type="domain" description="Endonuclease/exonuclease/phosphatase" evidence="11">
    <location>
        <begin position="185"/>
        <end position="421"/>
    </location>
</feature>
<comment type="subcellular location">
    <subcellularLocation>
        <location evidence="3">Nucleus</location>
        <location evidence="3">PML body</location>
    </subcellularLocation>
</comment>
<evidence type="ECO:0000256" key="5">
    <source>
        <dbReference type="ARBA" id="ARBA00022723"/>
    </source>
</evidence>
<organism evidence="12 13">
    <name type="scientific">Naegleria fowleri</name>
    <name type="common">Brain eating amoeba</name>
    <dbReference type="NCBI Taxonomy" id="5763"/>
    <lineage>
        <taxon>Eukaryota</taxon>
        <taxon>Discoba</taxon>
        <taxon>Heterolobosea</taxon>
        <taxon>Tetramitia</taxon>
        <taxon>Eutetramitia</taxon>
        <taxon>Vahlkampfiidae</taxon>
        <taxon>Naegleria</taxon>
    </lineage>
</organism>
<evidence type="ECO:0000259" key="11">
    <source>
        <dbReference type="Pfam" id="PF03372"/>
    </source>
</evidence>
<dbReference type="InterPro" id="IPR036691">
    <property type="entry name" value="Endo/exonu/phosph_ase_sf"/>
</dbReference>
<keyword evidence="8" id="KW-0460">Magnesium</keyword>
<dbReference type="GO" id="GO:0070260">
    <property type="term" value="F:5'-tyrosyl-DNA phosphodiesterase activity"/>
    <property type="evidence" value="ECO:0007669"/>
    <property type="project" value="TreeGrafter"/>
</dbReference>
<dbReference type="SUPFAM" id="SSF56219">
    <property type="entry name" value="DNase I-like"/>
    <property type="match status" value="1"/>
</dbReference>
<dbReference type="PANTHER" id="PTHR15822:SF4">
    <property type="entry name" value="TYROSYL-DNA PHOSPHODIESTERASE 2"/>
    <property type="match status" value="1"/>
</dbReference>
<evidence type="ECO:0000313" key="12">
    <source>
        <dbReference type="EMBL" id="KAF0977279.1"/>
    </source>
</evidence>
<evidence type="ECO:0000256" key="6">
    <source>
        <dbReference type="ARBA" id="ARBA00022763"/>
    </source>
</evidence>
<dbReference type="GO" id="GO:0005737">
    <property type="term" value="C:cytoplasm"/>
    <property type="evidence" value="ECO:0007669"/>
    <property type="project" value="TreeGrafter"/>
</dbReference>
<name>A0A6A5BWI0_NAEFO</name>
<keyword evidence="7" id="KW-0378">Hydrolase</keyword>
<keyword evidence="5" id="KW-0479">Metal-binding</keyword>
<dbReference type="GO" id="GO:0003697">
    <property type="term" value="F:single-stranded DNA binding"/>
    <property type="evidence" value="ECO:0007669"/>
    <property type="project" value="TreeGrafter"/>
</dbReference>
<evidence type="ECO:0000256" key="9">
    <source>
        <dbReference type="ARBA" id="ARBA00023204"/>
    </source>
</evidence>
<protein>
    <recommendedName>
        <fullName evidence="11">Endonuclease/exonuclease/phosphatase domain-containing protein</fullName>
    </recommendedName>
</protein>
<keyword evidence="4" id="KW-0540">Nuclease</keyword>
<dbReference type="CDD" id="cd09080">
    <property type="entry name" value="TDP2"/>
    <property type="match status" value="1"/>
</dbReference>
<evidence type="ECO:0000256" key="10">
    <source>
        <dbReference type="ARBA" id="ARBA00023242"/>
    </source>
</evidence>
<dbReference type="Gene3D" id="3.60.10.10">
    <property type="entry name" value="Endonuclease/exonuclease/phosphatase"/>
    <property type="match status" value="1"/>
</dbReference>
<evidence type="ECO:0000256" key="1">
    <source>
        <dbReference type="ARBA" id="ARBA00001936"/>
    </source>
</evidence>
<comment type="cofactor">
    <cofactor evidence="1">
        <name>Mn(2+)</name>
        <dbReference type="ChEBI" id="CHEBI:29035"/>
    </cofactor>
</comment>
<keyword evidence="10" id="KW-0539">Nucleus</keyword>
<evidence type="ECO:0000256" key="4">
    <source>
        <dbReference type="ARBA" id="ARBA00022722"/>
    </source>
</evidence>
<keyword evidence="13" id="KW-1185">Reference proteome</keyword>